<evidence type="ECO:0008006" key="4">
    <source>
        <dbReference type="Google" id="ProtNLM"/>
    </source>
</evidence>
<dbReference type="Proteomes" id="UP000598196">
    <property type="component" value="Unassembled WGS sequence"/>
</dbReference>
<evidence type="ECO:0000313" key="3">
    <source>
        <dbReference type="Proteomes" id="UP000598196"/>
    </source>
</evidence>
<feature type="chain" id="PRO_5037541710" description="DUF1223 domain-containing protein" evidence="1">
    <location>
        <begin position="24"/>
        <end position="233"/>
    </location>
</feature>
<dbReference type="InterPro" id="IPR036249">
    <property type="entry name" value="Thioredoxin-like_sf"/>
</dbReference>
<keyword evidence="1" id="KW-0732">Signal</keyword>
<dbReference type="PANTHER" id="PTHR36057:SF1">
    <property type="entry name" value="LIPOPROTEIN LIPID ATTACHMENT SITE-LIKE PROTEIN, PUTATIVE (DUF1223)-RELATED"/>
    <property type="match status" value="1"/>
</dbReference>
<dbReference type="RefSeq" id="WP_373288982.1">
    <property type="nucleotide sequence ID" value="NZ_BMLP01000001.1"/>
</dbReference>
<accession>A0A917YGP9</accession>
<protein>
    <recommendedName>
        <fullName evidence="4">DUF1223 domain-containing protein</fullName>
    </recommendedName>
</protein>
<keyword evidence="3" id="KW-1185">Reference proteome</keyword>
<comment type="caution">
    <text evidence="2">The sequence shown here is derived from an EMBL/GenBank/DDBJ whole genome shotgun (WGS) entry which is preliminary data.</text>
</comment>
<sequence length="233" mass="25427">MMMHRAFGLACGVWALASVASLAQNTPLVVELYTSQGCSSCPPADDLFAQMTEDPNLIPLALHVDYWDYIGWIDKFAKPQYTQRQKAYAKAAGSRMIYTPQMIVAGESRVEGNDPDSILGAIQKEAAVVSDVSLSVQREGGALRIRVEGTASSAPMRVQLVRYQPEKTVTIEHGENAGKTVTYHNIVTRWERVADWNGGQPLDMSLPIEGDEPAVVLVQRDGPGRILAAARVD</sequence>
<dbReference type="SUPFAM" id="SSF52833">
    <property type="entry name" value="Thioredoxin-like"/>
    <property type="match status" value="1"/>
</dbReference>
<dbReference type="PANTHER" id="PTHR36057">
    <property type="match status" value="1"/>
</dbReference>
<feature type="signal peptide" evidence="1">
    <location>
        <begin position="1"/>
        <end position="23"/>
    </location>
</feature>
<evidence type="ECO:0000256" key="1">
    <source>
        <dbReference type="SAM" id="SignalP"/>
    </source>
</evidence>
<name>A0A917YGP9_9RHOB</name>
<evidence type="ECO:0000313" key="2">
    <source>
        <dbReference type="EMBL" id="GGO25977.1"/>
    </source>
</evidence>
<dbReference type="AlphaFoldDB" id="A0A917YGP9"/>
<proteinExistence type="predicted"/>
<dbReference type="InterPro" id="IPR010634">
    <property type="entry name" value="DUF1223"/>
</dbReference>
<reference evidence="2 3" key="1">
    <citation type="journal article" date="2014" name="Int. J. Syst. Evol. Microbiol.">
        <title>Complete genome sequence of Corynebacterium casei LMG S-19264T (=DSM 44701T), isolated from a smear-ripened cheese.</title>
        <authorList>
            <consortium name="US DOE Joint Genome Institute (JGI-PGF)"/>
            <person name="Walter F."/>
            <person name="Albersmeier A."/>
            <person name="Kalinowski J."/>
            <person name="Ruckert C."/>
        </authorList>
    </citation>
    <scope>NUCLEOTIDE SEQUENCE [LARGE SCALE GENOMIC DNA]</scope>
    <source>
        <strain evidence="2 3">CGMCC 1.7029</strain>
    </source>
</reference>
<gene>
    <name evidence="2" type="ORF">GCM10010991_06230</name>
</gene>
<organism evidence="2 3">
    <name type="scientific">Gemmobacter aquaticus</name>
    <dbReference type="NCBI Taxonomy" id="490185"/>
    <lineage>
        <taxon>Bacteria</taxon>
        <taxon>Pseudomonadati</taxon>
        <taxon>Pseudomonadota</taxon>
        <taxon>Alphaproteobacteria</taxon>
        <taxon>Rhodobacterales</taxon>
        <taxon>Paracoccaceae</taxon>
        <taxon>Gemmobacter</taxon>
    </lineage>
</organism>
<dbReference type="EMBL" id="BMLP01000001">
    <property type="protein sequence ID" value="GGO25977.1"/>
    <property type="molecule type" value="Genomic_DNA"/>
</dbReference>
<dbReference type="Pfam" id="PF06764">
    <property type="entry name" value="DUF1223"/>
    <property type="match status" value="1"/>
</dbReference>